<dbReference type="SUPFAM" id="SSF48452">
    <property type="entry name" value="TPR-like"/>
    <property type="match status" value="1"/>
</dbReference>
<feature type="region of interest" description="Disordered" evidence="1">
    <location>
        <begin position="646"/>
        <end position="666"/>
    </location>
</feature>
<proteinExistence type="predicted"/>
<accession>A0ABU9EBG9</accession>
<feature type="transmembrane region" description="Helical" evidence="2">
    <location>
        <begin position="21"/>
        <end position="44"/>
    </location>
</feature>
<evidence type="ECO:0000256" key="2">
    <source>
        <dbReference type="SAM" id="Phobius"/>
    </source>
</evidence>
<dbReference type="Gene3D" id="1.25.40.10">
    <property type="entry name" value="Tetratricopeptide repeat domain"/>
    <property type="match status" value="1"/>
</dbReference>
<sequence length="666" mass="71276">MSGSPPSSNLARFVAELRRRHVVRVSIGYAAAGFVLLQAAEIVLPAFLPGFEADAALRVVVVAFLLLFPVVVALAWVYEITPQGIVAMEVMDAEAGRPASGRLMPRLALLALTVVVAGGAGLWWYQTDAEAQAARETAFERRLGEGPPGVGPTPFQAATTDDAGAPIRSLAVLPLDDYGDATVADDAWFAAGMHEAIISQLSQLGTVRVISRTSSEGYDREGRSMPQVGADLGVDAVVEGSVLRAEGRVRITVQLIHAASDTHLWAQDYDRDLEDVLTLQREVATAIAEEIEARLEDRSSPATTATEAVAVSAPAAPVAPELQDAVMRGRFALRDAEDGAAFAADAEQFFADALALDSSFSPALTGLAGVHLLRGLGEDAGPDALRELLDAREIAVRAVEVDSTSVEAREVLASAEEALAEHGMRLARFAVELGRQLEPMGSDSVRLVVEGDTTIFRRGEAPVASATEMGRMIQVAMAREESETAADDLRSIVRLEVGGRFDEALARARSALDDFPDDPRIWDAAERLSVTNGDVAGAVTLRQARAEQLAPELVAEPGVDDLERRVSAEGARGYWGWRLDHLEARAAAGERVSPVERAAAHSALGEVDAALTLLEQALERRDPHLVSLRTDPVWDPLRPDDRFKSILRSLGPRNDPRSRPPQGGIR</sequence>
<dbReference type="RefSeq" id="WP_405282687.1">
    <property type="nucleotide sequence ID" value="NZ_CP144380.1"/>
</dbReference>
<keyword evidence="4" id="KW-1185">Reference proteome</keyword>
<comment type="caution">
    <text evidence="3">The sequence shown here is derived from an EMBL/GenBank/DDBJ whole genome shotgun (WGS) entry which is preliminary data.</text>
</comment>
<reference evidence="3 4" key="1">
    <citation type="submission" date="2024-02" db="EMBL/GenBank/DDBJ databases">
        <title>A novel Gemmatimonadota bacterium.</title>
        <authorList>
            <person name="Du Z.-J."/>
            <person name="Ye Y.-Q."/>
        </authorList>
    </citation>
    <scope>NUCLEOTIDE SEQUENCE [LARGE SCALE GENOMIC DNA]</scope>
    <source>
        <strain evidence="3 4">DH-20</strain>
    </source>
</reference>
<dbReference type="Proteomes" id="UP001484239">
    <property type="component" value="Unassembled WGS sequence"/>
</dbReference>
<dbReference type="InterPro" id="IPR011990">
    <property type="entry name" value="TPR-like_helical_dom_sf"/>
</dbReference>
<organism evidence="3 4">
    <name type="scientific">Gaopeijia maritima</name>
    <dbReference type="NCBI Taxonomy" id="3119007"/>
    <lineage>
        <taxon>Bacteria</taxon>
        <taxon>Pseudomonadati</taxon>
        <taxon>Gemmatimonadota</taxon>
        <taxon>Longimicrobiia</taxon>
        <taxon>Gaopeijiales</taxon>
        <taxon>Gaopeijiaceae</taxon>
        <taxon>Gaopeijia</taxon>
    </lineage>
</organism>
<name>A0ABU9EBG9_9BACT</name>
<feature type="transmembrane region" description="Helical" evidence="2">
    <location>
        <begin position="107"/>
        <end position="125"/>
    </location>
</feature>
<gene>
    <name evidence="3" type="ORF">WI372_12940</name>
</gene>
<dbReference type="NCBIfam" id="NF047558">
    <property type="entry name" value="TPR_END_plus"/>
    <property type="match status" value="1"/>
</dbReference>
<evidence type="ECO:0000313" key="3">
    <source>
        <dbReference type="EMBL" id="MEK9501891.1"/>
    </source>
</evidence>
<dbReference type="EMBL" id="JBBHLI010000008">
    <property type="protein sequence ID" value="MEK9501891.1"/>
    <property type="molecule type" value="Genomic_DNA"/>
</dbReference>
<keyword evidence="2" id="KW-0472">Membrane</keyword>
<protein>
    <submittedName>
        <fullName evidence="3">Uncharacterized protein</fullName>
    </submittedName>
</protein>
<keyword evidence="2" id="KW-1133">Transmembrane helix</keyword>
<feature type="transmembrane region" description="Helical" evidence="2">
    <location>
        <begin position="56"/>
        <end position="78"/>
    </location>
</feature>
<keyword evidence="2" id="KW-0812">Transmembrane</keyword>
<evidence type="ECO:0000313" key="4">
    <source>
        <dbReference type="Proteomes" id="UP001484239"/>
    </source>
</evidence>
<evidence type="ECO:0000256" key="1">
    <source>
        <dbReference type="SAM" id="MobiDB-lite"/>
    </source>
</evidence>
<dbReference type="Gene3D" id="3.40.50.10070">
    <property type="entry name" value="TolB, N-terminal domain"/>
    <property type="match status" value="1"/>
</dbReference>